<dbReference type="EMBL" id="JBBHLL010000919">
    <property type="protein sequence ID" value="KAK7797054.1"/>
    <property type="molecule type" value="Genomic_DNA"/>
</dbReference>
<evidence type="ECO:0000259" key="2">
    <source>
        <dbReference type="PROSITE" id="PS50097"/>
    </source>
</evidence>
<feature type="domain" description="BTB" evidence="2">
    <location>
        <begin position="140"/>
        <end position="205"/>
    </location>
</feature>
<keyword evidence="1" id="KW-0217">Developmental protein</keyword>
<comment type="caution">
    <text evidence="3">The sequence shown here is derived from an EMBL/GenBank/DDBJ whole genome shotgun (WGS) entry which is preliminary data.</text>
</comment>
<dbReference type="SUPFAM" id="SSF54695">
    <property type="entry name" value="POZ domain"/>
    <property type="match status" value="1"/>
</dbReference>
<dbReference type="CDD" id="cd18495">
    <property type="entry name" value="BACK_GCL"/>
    <property type="match status" value="1"/>
</dbReference>
<dbReference type="InterPro" id="IPR000210">
    <property type="entry name" value="BTB/POZ_dom"/>
</dbReference>
<evidence type="ECO:0000313" key="4">
    <source>
        <dbReference type="Proteomes" id="UP001488838"/>
    </source>
</evidence>
<accession>A0AAW0H5N2</accession>
<dbReference type="Pfam" id="PF00651">
    <property type="entry name" value="BTB"/>
    <property type="match status" value="1"/>
</dbReference>
<dbReference type="AlphaFoldDB" id="A0AAW0H5N2"/>
<gene>
    <name evidence="3" type="ORF">U0070_013774</name>
</gene>
<keyword evidence="4" id="KW-1185">Reference proteome</keyword>
<dbReference type="PANTHER" id="PTHR23231">
    <property type="entry name" value="GERM CELL-LESS PROTEIN"/>
    <property type="match status" value="1"/>
</dbReference>
<dbReference type="PROSITE" id="PS50097">
    <property type="entry name" value="BTB"/>
    <property type="match status" value="1"/>
</dbReference>
<dbReference type="Gene3D" id="3.30.710.10">
    <property type="entry name" value="Potassium Channel Kv1.1, Chain A"/>
    <property type="match status" value="1"/>
</dbReference>
<dbReference type="Proteomes" id="UP001488838">
    <property type="component" value="Unassembled WGS sequence"/>
</dbReference>
<organism evidence="3 4">
    <name type="scientific">Myodes glareolus</name>
    <name type="common">Bank vole</name>
    <name type="synonym">Clethrionomys glareolus</name>
    <dbReference type="NCBI Taxonomy" id="447135"/>
    <lineage>
        <taxon>Eukaryota</taxon>
        <taxon>Metazoa</taxon>
        <taxon>Chordata</taxon>
        <taxon>Craniata</taxon>
        <taxon>Vertebrata</taxon>
        <taxon>Euteleostomi</taxon>
        <taxon>Mammalia</taxon>
        <taxon>Eutheria</taxon>
        <taxon>Euarchontoglires</taxon>
        <taxon>Glires</taxon>
        <taxon>Rodentia</taxon>
        <taxon>Myomorpha</taxon>
        <taxon>Muroidea</taxon>
        <taxon>Cricetidae</taxon>
        <taxon>Arvicolinae</taxon>
        <taxon>Myodes</taxon>
    </lineage>
</organism>
<dbReference type="GO" id="GO:0007281">
    <property type="term" value="P:germ cell development"/>
    <property type="evidence" value="ECO:0007669"/>
    <property type="project" value="InterPro"/>
</dbReference>
<name>A0AAW0H5N2_MYOGA</name>
<dbReference type="PANTHER" id="PTHR23231:SF3">
    <property type="entry name" value="BTB DOMAIN CONTAINING 35, FAMILY MEMBER 10-RELATED"/>
    <property type="match status" value="1"/>
</dbReference>
<protein>
    <recommendedName>
        <fullName evidence="2">BTB domain-containing protein</fullName>
    </recommendedName>
</protein>
<evidence type="ECO:0000313" key="3">
    <source>
        <dbReference type="EMBL" id="KAK7797054.1"/>
    </source>
</evidence>
<dbReference type="InterPro" id="IPR043380">
    <property type="entry name" value="Gcl-like"/>
</dbReference>
<dbReference type="InterPro" id="IPR011333">
    <property type="entry name" value="SKP1/BTB/POZ_sf"/>
</dbReference>
<evidence type="ECO:0000256" key="1">
    <source>
        <dbReference type="ARBA" id="ARBA00022473"/>
    </source>
</evidence>
<proteinExistence type="predicted"/>
<sequence>MLEIGHLPERQRQRENFSFGDITWQPVDVDHSRWALNTAAIPFEPLAVISFGCRGHNLRCGDSSLAEPAQPEDNAGPSYISGSRKHKWSIWDCVASTPNIHGSRNQAVNLQQVFGIVYRKKPKLSSKYAYQTLFLDGKDSDVRIHALGRIWSLHKVFLCQSGFFAKMLKNTWKESHSHVVDLEIKNEDIDVSSLHFVFGSLYREEDLPIIPRRVLHVLAAACLLQVEHIIRQCNETMNNSITRETVCSYYTAAETYGLKSVKTRCFDWLLCNLMTHPNVELYKEIDIKLMYLLISSADLLVMRKEMDIYTTLKEWMFLCLNPSWKGPEKQILTNANNWLSKHMECIDDISFLESEEGLVFQPVFKKLRFQHIICDLSDTATLERDRLIPLEWLAPIYKQQWLALLQEQEHREIGPRIISEELEDCGMRCGTMISRDGDYSWKWSAFRFSFPISITFTNHSIIFRQSPQWRDGCCLKHIRNVVFKITLVCFDSNGKVTFSKTTGQKIVTFEQNEEQIVMKLDGIVLSFPLYIFFNFLFLSLGNKEHFANSVSTNVPFFADAEKAPEPNNPVYSTDFTFKLRIPNILK</sequence>
<dbReference type="SMART" id="SM00225">
    <property type="entry name" value="BTB"/>
    <property type="match status" value="1"/>
</dbReference>
<reference evidence="3 4" key="1">
    <citation type="journal article" date="2023" name="bioRxiv">
        <title>Conserved and derived expression patterns and positive selection on dental genes reveal complex evolutionary context of ever-growing rodent molars.</title>
        <authorList>
            <person name="Calamari Z.T."/>
            <person name="Song A."/>
            <person name="Cohen E."/>
            <person name="Akter M."/>
            <person name="Roy R.D."/>
            <person name="Hallikas O."/>
            <person name="Christensen M.M."/>
            <person name="Li P."/>
            <person name="Marangoni P."/>
            <person name="Jernvall J."/>
            <person name="Klein O.D."/>
        </authorList>
    </citation>
    <scope>NUCLEOTIDE SEQUENCE [LARGE SCALE GENOMIC DNA]</scope>
    <source>
        <strain evidence="3">V071</strain>
    </source>
</reference>